<sequence>MGNSCCPGSKPTSQPISAQPRTTVYQPPPPPNFTPPINPHVQVPPTIQTQTSPVYIQQLYSPISQPIIVSHGPTSPVQHSADFQPSNVTNQNNIVSEVYEIPPKPQNPPRGDATCSNCSKRKVDTDTDGFPSEYCSDECRREALASGFFTPCLQCKEFPRITGSEFCGWKKCRNLPMCLQCKTNRVFPRSLWCSKSCRDKTPNWRNLITEKSNQLCLNCNRNYVLAGQDFCGDQCERFVWSKANGEKYKDITNQFKAAWKHRHKTIPEIDSIWKIYCTEEMNNRYNNYREEVEREHNLAGRPFPKGDGRRLMSAGNEQRRFHGTKMSCFIGLKNGEICNDQSCSVCCIIKEGYKLRYVGTGTISAAFQRFGRGIYFSGTSSKSDDYNEGSLKNYFKENYKVMLLNKVVVGKGHPLTKDNMTLTSPPPGFNSVLGEPSETGNLNYDEVVVYREEASLPQYLIVYK</sequence>
<protein>
    <submittedName>
        <fullName evidence="1">182_t:CDS:1</fullName>
    </submittedName>
</protein>
<organism evidence="1 2">
    <name type="scientific">Acaulospora colombiana</name>
    <dbReference type="NCBI Taxonomy" id="27376"/>
    <lineage>
        <taxon>Eukaryota</taxon>
        <taxon>Fungi</taxon>
        <taxon>Fungi incertae sedis</taxon>
        <taxon>Mucoromycota</taxon>
        <taxon>Glomeromycotina</taxon>
        <taxon>Glomeromycetes</taxon>
        <taxon>Diversisporales</taxon>
        <taxon>Acaulosporaceae</taxon>
        <taxon>Acaulospora</taxon>
    </lineage>
</organism>
<evidence type="ECO:0000313" key="2">
    <source>
        <dbReference type="Proteomes" id="UP000789525"/>
    </source>
</evidence>
<gene>
    <name evidence="1" type="ORF">ACOLOM_LOCUS5961</name>
</gene>
<name>A0ACA9MAX8_9GLOM</name>
<dbReference type="EMBL" id="CAJVPT010011639">
    <property type="protein sequence ID" value="CAG8580729.1"/>
    <property type="molecule type" value="Genomic_DNA"/>
</dbReference>
<accession>A0ACA9MAX8</accession>
<feature type="non-terminal residue" evidence="1">
    <location>
        <position position="464"/>
    </location>
</feature>
<dbReference type="Proteomes" id="UP000789525">
    <property type="component" value="Unassembled WGS sequence"/>
</dbReference>
<keyword evidence="2" id="KW-1185">Reference proteome</keyword>
<proteinExistence type="predicted"/>
<reference evidence="1" key="1">
    <citation type="submission" date="2021-06" db="EMBL/GenBank/DDBJ databases">
        <authorList>
            <person name="Kallberg Y."/>
            <person name="Tangrot J."/>
            <person name="Rosling A."/>
        </authorList>
    </citation>
    <scope>NUCLEOTIDE SEQUENCE</scope>
    <source>
        <strain evidence="1">CL356</strain>
    </source>
</reference>
<comment type="caution">
    <text evidence="1">The sequence shown here is derived from an EMBL/GenBank/DDBJ whole genome shotgun (WGS) entry which is preliminary data.</text>
</comment>
<evidence type="ECO:0000313" key="1">
    <source>
        <dbReference type="EMBL" id="CAG8580729.1"/>
    </source>
</evidence>